<organism evidence="4 5">
    <name type="scientific">Striga asiatica</name>
    <name type="common">Asiatic witchweed</name>
    <name type="synonym">Buchnera asiatica</name>
    <dbReference type="NCBI Taxonomy" id="4170"/>
    <lineage>
        <taxon>Eukaryota</taxon>
        <taxon>Viridiplantae</taxon>
        <taxon>Streptophyta</taxon>
        <taxon>Embryophyta</taxon>
        <taxon>Tracheophyta</taxon>
        <taxon>Spermatophyta</taxon>
        <taxon>Magnoliopsida</taxon>
        <taxon>eudicotyledons</taxon>
        <taxon>Gunneridae</taxon>
        <taxon>Pentapetalae</taxon>
        <taxon>asterids</taxon>
        <taxon>lamiids</taxon>
        <taxon>Lamiales</taxon>
        <taxon>Orobanchaceae</taxon>
        <taxon>Buchnereae</taxon>
        <taxon>Striga</taxon>
    </lineage>
</organism>
<dbReference type="GO" id="GO:0016787">
    <property type="term" value="F:hydrolase activity"/>
    <property type="evidence" value="ECO:0007669"/>
    <property type="project" value="UniProtKB-KW"/>
</dbReference>
<dbReference type="InterPro" id="IPR000073">
    <property type="entry name" value="AB_hydrolase_1"/>
</dbReference>
<dbReference type="FunFam" id="3.40.50.1820:FF:000042">
    <property type="entry name" value="probable strigolactone esterase DAD2"/>
    <property type="match status" value="1"/>
</dbReference>
<dbReference type="InterPro" id="IPR029058">
    <property type="entry name" value="AB_hydrolase_fold"/>
</dbReference>
<dbReference type="SUPFAM" id="SSF53474">
    <property type="entry name" value="alpha/beta-Hydrolases"/>
    <property type="match status" value="1"/>
</dbReference>
<sequence>MSTVGAAHNVNVLGSGRTTVVLGHGYGTDQSVWKHLVPHLVDEYRVLLYDNMGAGTTNPDYYDFERYSTLEGYAYDLLAILEEFHVDKCIYVGHSLSSMVGAIASIFRPDLFHKLIMIEASPRRMSNTDDYYGGFEQEELDKLIAAMETNWRSLTIGTAPLVLGCDLDSPVMQEFSRTLFSIRPDIALSVVRMFQSFDLRPYLGHVTIPCHILQSSKDMLVPLSVAEYLNCNLGGKSVVELIPTEGHIPHLSAPEVTVPIIFRHIKHEIADE</sequence>
<dbReference type="OrthoDB" id="408373at2759"/>
<dbReference type="AlphaFoldDB" id="A0A5A7PTM8"/>
<feature type="domain" description="AB hydrolase-1" evidence="3">
    <location>
        <begin position="19"/>
        <end position="253"/>
    </location>
</feature>
<reference evidence="5" key="1">
    <citation type="journal article" date="2019" name="Curr. Biol.">
        <title>Genome Sequence of Striga asiatica Provides Insight into the Evolution of Plant Parasitism.</title>
        <authorList>
            <person name="Yoshida S."/>
            <person name="Kim S."/>
            <person name="Wafula E.K."/>
            <person name="Tanskanen J."/>
            <person name="Kim Y.M."/>
            <person name="Honaas L."/>
            <person name="Yang Z."/>
            <person name="Spallek T."/>
            <person name="Conn C.E."/>
            <person name="Ichihashi Y."/>
            <person name="Cheong K."/>
            <person name="Cui S."/>
            <person name="Der J.P."/>
            <person name="Gundlach H."/>
            <person name="Jiao Y."/>
            <person name="Hori C."/>
            <person name="Ishida J.K."/>
            <person name="Kasahara H."/>
            <person name="Kiba T."/>
            <person name="Kim M.S."/>
            <person name="Koo N."/>
            <person name="Laohavisit A."/>
            <person name="Lee Y.H."/>
            <person name="Lumba S."/>
            <person name="McCourt P."/>
            <person name="Mortimer J.C."/>
            <person name="Mutuku J.M."/>
            <person name="Nomura T."/>
            <person name="Sasaki-Sekimoto Y."/>
            <person name="Seto Y."/>
            <person name="Wang Y."/>
            <person name="Wakatake T."/>
            <person name="Sakakibara H."/>
            <person name="Demura T."/>
            <person name="Yamaguchi S."/>
            <person name="Yoneyama K."/>
            <person name="Manabe R.I."/>
            <person name="Nelson D.C."/>
            <person name="Schulman A.H."/>
            <person name="Timko M.P."/>
            <person name="dePamphilis C.W."/>
            <person name="Choi D."/>
            <person name="Shirasu K."/>
        </authorList>
    </citation>
    <scope>NUCLEOTIDE SEQUENCE [LARGE SCALE GENOMIC DNA]</scope>
    <source>
        <strain evidence="5">cv. UVA1</strain>
    </source>
</reference>
<dbReference type="Proteomes" id="UP000325081">
    <property type="component" value="Unassembled WGS sequence"/>
</dbReference>
<dbReference type="EMBL" id="BKCP01005072">
    <property type="protein sequence ID" value="GER36028.1"/>
    <property type="molecule type" value="Genomic_DNA"/>
</dbReference>
<evidence type="ECO:0000256" key="2">
    <source>
        <dbReference type="ARBA" id="ARBA00022801"/>
    </source>
</evidence>
<evidence type="ECO:0000259" key="3">
    <source>
        <dbReference type="Pfam" id="PF00561"/>
    </source>
</evidence>
<name>A0A5A7PTM8_STRAF</name>
<evidence type="ECO:0000313" key="4">
    <source>
        <dbReference type="EMBL" id="GER36028.1"/>
    </source>
</evidence>
<dbReference type="Pfam" id="PF00561">
    <property type="entry name" value="Abhydrolase_1"/>
    <property type="match status" value="1"/>
</dbReference>
<proteinExistence type="inferred from homology"/>
<comment type="caution">
    <text evidence="4">The sequence shown here is derived from an EMBL/GenBank/DDBJ whole genome shotgun (WGS) entry which is preliminary data.</text>
</comment>
<protein>
    <submittedName>
        <fullName evidence="4">Karrikin insensitive 2 divergent 5</fullName>
    </submittedName>
</protein>
<accession>A0A5A7PTM8</accession>
<evidence type="ECO:0000313" key="5">
    <source>
        <dbReference type="Proteomes" id="UP000325081"/>
    </source>
</evidence>
<evidence type="ECO:0000256" key="1">
    <source>
        <dbReference type="ARBA" id="ARBA00008645"/>
    </source>
</evidence>
<keyword evidence="2" id="KW-0378">Hydrolase</keyword>
<dbReference type="PANTHER" id="PTHR43039">
    <property type="entry name" value="ESTERASE-RELATED"/>
    <property type="match status" value="1"/>
</dbReference>
<comment type="similarity">
    <text evidence="1">Belongs to the AB hydrolase superfamily.</text>
</comment>
<keyword evidence="5" id="KW-1185">Reference proteome</keyword>
<gene>
    <name evidence="4" type="ORF">STAS_12348</name>
</gene>
<dbReference type="Gene3D" id="3.40.50.1820">
    <property type="entry name" value="alpha/beta hydrolase"/>
    <property type="match status" value="1"/>
</dbReference>